<protein>
    <submittedName>
        <fullName evidence="2">Uncharacterized protein</fullName>
    </submittedName>
</protein>
<comment type="caution">
    <text evidence="2">The sequence shown here is derived from an EMBL/GenBank/DDBJ whole genome shotgun (WGS) entry which is preliminary data.</text>
</comment>
<evidence type="ECO:0000256" key="1">
    <source>
        <dbReference type="SAM" id="MobiDB-lite"/>
    </source>
</evidence>
<name>A0ABR1WU79_9PEZI</name>
<proteinExistence type="predicted"/>
<reference evidence="2 3" key="1">
    <citation type="submission" date="2023-01" db="EMBL/GenBank/DDBJ databases">
        <title>Analysis of 21 Apiospora genomes using comparative genomics revels a genus with tremendous synthesis potential of carbohydrate active enzymes and secondary metabolites.</title>
        <authorList>
            <person name="Sorensen T."/>
        </authorList>
    </citation>
    <scope>NUCLEOTIDE SEQUENCE [LARGE SCALE GENOMIC DNA]</scope>
    <source>
        <strain evidence="2 3">CBS 135458</strain>
    </source>
</reference>
<accession>A0ABR1WU79</accession>
<feature type="region of interest" description="Disordered" evidence="1">
    <location>
        <begin position="107"/>
        <end position="155"/>
    </location>
</feature>
<dbReference type="EMBL" id="JAQQWL010000002">
    <property type="protein sequence ID" value="KAK8086657.1"/>
    <property type="molecule type" value="Genomic_DNA"/>
</dbReference>
<evidence type="ECO:0000313" key="3">
    <source>
        <dbReference type="Proteomes" id="UP001480595"/>
    </source>
</evidence>
<organism evidence="2 3">
    <name type="scientific">Apiospora phragmitis</name>
    <dbReference type="NCBI Taxonomy" id="2905665"/>
    <lineage>
        <taxon>Eukaryota</taxon>
        <taxon>Fungi</taxon>
        <taxon>Dikarya</taxon>
        <taxon>Ascomycota</taxon>
        <taxon>Pezizomycotina</taxon>
        <taxon>Sordariomycetes</taxon>
        <taxon>Xylariomycetidae</taxon>
        <taxon>Amphisphaeriales</taxon>
        <taxon>Apiosporaceae</taxon>
        <taxon>Apiospora</taxon>
    </lineage>
</organism>
<dbReference type="RefSeq" id="XP_066721181.1">
    <property type="nucleotide sequence ID" value="XM_066853040.1"/>
</dbReference>
<feature type="compositionally biased region" description="Pro residues" evidence="1">
    <location>
        <begin position="110"/>
        <end position="128"/>
    </location>
</feature>
<sequence length="216" mass="22743">MFKASSPLTSPLGVGLGSPASLHSGPCVPLKEICWIQLLDAGGLRFIVDGIHLPPRGSTCAVDDEAGWLAGLCCITNITTTTTNNNNNIMKVPAKRLPEPVFDLMEVGPLSPPVSPPAPPSPPAPSTPPSGLGVRFDDDPGYRADEEDGGSRTHNSLLGVARLGEVARHQPQIVHVSPRPLGHMVQYGVVSPPRRTSIKRPSCLAPLGFSISPKSF</sequence>
<dbReference type="Proteomes" id="UP001480595">
    <property type="component" value="Unassembled WGS sequence"/>
</dbReference>
<evidence type="ECO:0000313" key="2">
    <source>
        <dbReference type="EMBL" id="KAK8086657.1"/>
    </source>
</evidence>
<gene>
    <name evidence="2" type="ORF">PG994_001631</name>
</gene>
<dbReference type="GeneID" id="92086103"/>
<keyword evidence="3" id="KW-1185">Reference proteome</keyword>
<feature type="compositionally biased region" description="Basic and acidic residues" evidence="1">
    <location>
        <begin position="135"/>
        <end position="144"/>
    </location>
</feature>